<dbReference type="InterPro" id="IPR022062">
    <property type="entry name" value="DUF3618"/>
</dbReference>
<organism evidence="3 4">
    <name type="scientific">Herbidospora galbida</name>
    <dbReference type="NCBI Taxonomy" id="2575442"/>
    <lineage>
        <taxon>Bacteria</taxon>
        <taxon>Bacillati</taxon>
        <taxon>Actinomycetota</taxon>
        <taxon>Actinomycetes</taxon>
        <taxon>Streptosporangiales</taxon>
        <taxon>Streptosporangiaceae</taxon>
        <taxon>Herbidospora</taxon>
    </lineage>
</organism>
<evidence type="ECO:0000256" key="1">
    <source>
        <dbReference type="SAM" id="MobiDB-lite"/>
    </source>
</evidence>
<sequence length="115" mass="12457">MAEPDPDTLERRIERTRAELAKTVDAIADRVSPKKVAGRSVAKVKSQVKAQTEQVVATIGDMVGQPQSPNGHRPAADEPWDDDYPASPIAPVLIGLGVAVALGAVIVIMRRRRRR</sequence>
<evidence type="ECO:0000313" key="3">
    <source>
        <dbReference type="EMBL" id="TKK90061.1"/>
    </source>
</evidence>
<keyword evidence="2" id="KW-0472">Membrane</keyword>
<dbReference type="Proteomes" id="UP000308705">
    <property type="component" value="Unassembled WGS sequence"/>
</dbReference>
<keyword evidence="4" id="KW-1185">Reference proteome</keyword>
<comment type="caution">
    <text evidence="3">The sequence shown here is derived from an EMBL/GenBank/DDBJ whole genome shotgun (WGS) entry which is preliminary data.</text>
</comment>
<dbReference type="EMBL" id="SZQA01000004">
    <property type="protein sequence ID" value="TKK90061.1"/>
    <property type="molecule type" value="Genomic_DNA"/>
</dbReference>
<feature type="region of interest" description="Disordered" evidence="1">
    <location>
        <begin position="59"/>
        <end position="83"/>
    </location>
</feature>
<name>A0A4U3MKS6_9ACTN</name>
<dbReference type="AlphaFoldDB" id="A0A4U3MKS6"/>
<feature type="transmembrane region" description="Helical" evidence="2">
    <location>
        <begin position="89"/>
        <end position="109"/>
    </location>
</feature>
<dbReference type="OrthoDB" id="3218417at2"/>
<gene>
    <name evidence="3" type="ORF">FDA94_06445</name>
</gene>
<evidence type="ECO:0000256" key="2">
    <source>
        <dbReference type="SAM" id="Phobius"/>
    </source>
</evidence>
<reference evidence="3 4" key="1">
    <citation type="submission" date="2019-04" db="EMBL/GenBank/DDBJ databases">
        <title>Herbidospora sp. NEAU-GS14.nov., a novel actinomycete isolated from soil.</title>
        <authorList>
            <person name="Han L."/>
        </authorList>
    </citation>
    <scope>NUCLEOTIDE SEQUENCE [LARGE SCALE GENOMIC DNA]</scope>
    <source>
        <strain evidence="3 4">NEAU-GS14</strain>
    </source>
</reference>
<keyword evidence="2" id="KW-0812">Transmembrane</keyword>
<proteinExistence type="predicted"/>
<accession>A0A4U3MKS6</accession>
<dbReference type="Pfam" id="PF12277">
    <property type="entry name" value="DUF3618"/>
    <property type="match status" value="1"/>
</dbReference>
<protein>
    <submittedName>
        <fullName evidence="3">DUF3618 domain-containing protein</fullName>
    </submittedName>
</protein>
<keyword evidence="2" id="KW-1133">Transmembrane helix</keyword>
<evidence type="ECO:0000313" key="4">
    <source>
        <dbReference type="Proteomes" id="UP000308705"/>
    </source>
</evidence>
<dbReference type="RefSeq" id="WP_137246107.1">
    <property type="nucleotide sequence ID" value="NZ_SZQA01000004.1"/>
</dbReference>